<dbReference type="AlphaFoldDB" id="A0A645HLL5"/>
<dbReference type="PROSITE" id="PS50851">
    <property type="entry name" value="CHEW"/>
    <property type="match status" value="1"/>
</dbReference>
<dbReference type="PANTHER" id="PTHR22617:SF23">
    <property type="entry name" value="CHEMOTAXIS PROTEIN CHEW"/>
    <property type="match status" value="1"/>
</dbReference>
<dbReference type="InterPro" id="IPR002545">
    <property type="entry name" value="CheW-lke_dom"/>
</dbReference>
<dbReference type="GO" id="GO:0005829">
    <property type="term" value="C:cytosol"/>
    <property type="evidence" value="ECO:0007669"/>
    <property type="project" value="TreeGrafter"/>
</dbReference>
<reference evidence="2" key="1">
    <citation type="submission" date="2019-08" db="EMBL/GenBank/DDBJ databases">
        <authorList>
            <person name="Kucharzyk K."/>
            <person name="Murdoch R.W."/>
            <person name="Higgins S."/>
            <person name="Loffler F."/>
        </authorList>
    </citation>
    <scope>NUCLEOTIDE SEQUENCE</scope>
</reference>
<comment type="caution">
    <text evidence="2">The sequence shown here is derived from an EMBL/GenBank/DDBJ whole genome shotgun (WGS) entry which is preliminary data.</text>
</comment>
<dbReference type="Pfam" id="PF01584">
    <property type="entry name" value="CheW"/>
    <property type="match status" value="1"/>
</dbReference>
<name>A0A645HLL5_9ZZZZ</name>
<dbReference type="Gene3D" id="2.40.50.180">
    <property type="entry name" value="CheA-289, Domain 4"/>
    <property type="match status" value="1"/>
</dbReference>
<organism evidence="2">
    <name type="scientific">bioreactor metagenome</name>
    <dbReference type="NCBI Taxonomy" id="1076179"/>
    <lineage>
        <taxon>unclassified sequences</taxon>
        <taxon>metagenomes</taxon>
        <taxon>ecological metagenomes</taxon>
    </lineage>
</organism>
<dbReference type="GO" id="GO:0006935">
    <property type="term" value="P:chemotaxis"/>
    <property type="evidence" value="ECO:0007669"/>
    <property type="project" value="InterPro"/>
</dbReference>
<feature type="domain" description="CheW-like" evidence="1">
    <location>
        <begin position="1"/>
        <end position="88"/>
    </location>
</feature>
<proteinExistence type="predicted"/>
<dbReference type="PANTHER" id="PTHR22617">
    <property type="entry name" value="CHEMOTAXIS SENSOR HISTIDINE KINASE-RELATED"/>
    <property type="match status" value="1"/>
</dbReference>
<protein>
    <submittedName>
        <fullName evidence="2">Chemotaxis protein CheW</fullName>
    </submittedName>
</protein>
<dbReference type="GO" id="GO:0007165">
    <property type="term" value="P:signal transduction"/>
    <property type="evidence" value="ECO:0007669"/>
    <property type="project" value="InterPro"/>
</dbReference>
<evidence type="ECO:0000259" key="1">
    <source>
        <dbReference type="PROSITE" id="PS50851"/>
    </source>
</evidence>
<gene>
    <name evidence="2" type="primary">cheW_45</name>
    <name evidence="2" type="ORF">SDC9_187469</name>
</gene>
<dbReference type="InterPro" id="IPR036061">
    <property type="entry name" value="CheW-like_dom_sf"/>
</dbReference>
<sequence>MDVRIRFKKEAKEYNDRTCIIVVEVESIMLGLIVDNISEVISIPDEEIVPPPEINKCAENKYIKGIGKVGSNVKLILDCKKLMNDKDVEAISQIE</sequence>
<accession>A0A645HLL5</accession>
<evidence type="ECO:0000313" key="2">
    <source>
        <dbReference type="EMBL" id="MPN39935.1"/>
    </source>
</evidence>
<dbReference type="EMBL" id="VSSQ01096044">
    <property type="protein sequence ID" value="MPN39935.1"/>
    <property type="molecule type" value="Genomic_DNA"/>
</dbReference>
<dbReference type="Gene3D" id="2.30.30.40">
    <property type="entry name" value="SH3 Domains"/>
    <property type="match status" value="1"/>
</dbReference>
<dbReference type="SUPFAM" id="SSF50341">
    <property type="entry name" value="CheW-like"/>
    <property type="match status" value="1"/>
</dbReference>
<dbReference type="InterPro" id="IPR039315">
    <property type="entry name" value="CheW"/>
</dbReference>